<sequence length="233" mass="24936">MASYDDDLHRQQYHPSNSIPDAAYPDDSPFRLQLQSTYVGGGFPAGPSHPMPGFTSLGPHVGNQPGYQPQHQVQPQQQGAWQPYDIPSSPPPPYDPSQAPSAYPYPQNDATTTAAQTIHPHAHADVHAQTGGIEMMPLQTVPTATATAPTHMAPVAPGASTSALTQASHAAEDPYKLDAAAMERRRKQRRLRICIIVMAVVFFFCGALIIGLALGVVKGALNHPPPNHGNNSF</sequence>
<keyword evidence="2" id="KW-1133">Transmembrane helix</keyword>
<dbReference type="EMBL" id="KZ679257">
    <property type="protein sequence ID" value="PTB45139.1"/>
    <property type="molecule type" value="Genomic_DNA"/>
</dbReference>
<proteinExistence type="predicted"/>
<keyword evidence="4" id="KW-1185">Reference proteome</keyword>
<name>A0A2T3ZK02_TRIA4</name>
<feature type="compositionally biased region" description="Low complexity" evidence="1">
    <location>
        <begin position="64"/>
        <end position="87"/>
    </location>
</feature>
<evidence type="ECO:0000313" key="4">
    <source>
        <dbReference type="Proteomes" id="UP000240493"/>
    </source>
</evidence>
<feature type="transmembrane region" description="Helical" evidence="2">
    <location>
        <begin position="193"/>
        <end position="217"/>
    </location>
</feature>
<feature type="region of interest" description="Disordered" evidence="1">
    <location>
        <begin position="1"/>
        <end position="108"/>
    </location>
</feature>
<dbReference type="STRING" id="1042311.A0A2T3ZK02"/>
<organism evidence="3 4">
    <name type="scientific">Trichoderma asperellum (strain ATCC 204424 / CBS 433.97 / NBRC 101777)</name>
    <dbReference type="NCBI Taxonomy" id="1042311"/>
    <lineage>
        <taxon>Eukaryota</taxon>
        <taxon>Fungi</taxon>
        <taxon>Dikarya</taxon>
        <taxon>Ascomycota</taxon>
        <taxon>Pezizomycotina</taxon>
        <taxon>Sordariomycetes</taxon>
        <taxon>Hypocreomycetidae</taxon>
        <taxon>Hypocreales</taxon>
        <taxon>Hypocreaceae</taxon>
        <taxon>Trichoderma</taxon>
    </lineage>
</organism>
<feature type="compositionally biased region" description="Low complexity" evidence="1">
    <location>
        <begin position="96"/>
        <end position="106"/>
    </location>
</feature>
<accession>A0A2T3ZK02</accession>
<dbReference type="OrthoDB" id="4899684at2759"/>
<keyword evidence="2" id="KW-0812">Transmembrane</keyword>
<dbReference type="AlphaFoldDB" id="A0A2T3ZK02"/>
<keyword evidence="2" id="KW-0472">Membrane</keyword>
<evidence type="ECO:0000256" key="2">
    <source>
        <dbReference type="SAM" id="Phobius"/>
    </source>
</evidence>
<reference evidence="3 4" key="1">
    <citation type="submission" date="2016-07" db="EMBL/GenBank/DDBJ databases">
        <title>Multiple horizontal gene transfer events from other fungi enriched the ability of initially mycotrophic Trichoderma (Ascomycota) to feed on dead plant biomass.</title>
        <authorList>
            <consortium name="DOE Joint Genome Institute"/>
            <person name="Aerts A."/>
            <person name="Atanasova L."/>
            <person name="Chenthamara K."/>
            <person name="Zhang J."/>
            <person name="Grujic M."/>
            <person name="Henrissat B."/>
            <person name="Kuo A."/>
            <person name="Salamov A."/>
            <person name="Lipzen A."/>
            <person name="Labutti K."/>
            <person name="Barry K."/>
            <person name="Miao Y."/>
            <person name="Rahimi M.J."/>
            <person name="Shen Q."/>
            <person name="Grigoriev I.V."/>
            <person name="Kubicek C.P."/>
            <person name="Druzhinina I.S."/>
        </authorList>
    </citation>
    <scope>NUCLEOTIDE SEQUENCE [LARGE SCALE GENOMIC DNA]</scope>
    <source>
        <strain evidence="3 4">CBS 433.97</strain>
    </source>
</reference>
<feature type="compositionally biased region" description="Basic and acidic residues" evidence="1">
    <location>
        <begin position="1"/>
        <end position="10"/>
    </location>
</feature>
<evidence type="ECO:0000313" key="3">
    <source>
        <dbReference type="EMBL" id="PTB45139.1"/>
    </source>
</evidence>
<gene>
    <name evidence="3" type="ORF">M441DRAFT_307578</name>
</gene>
<dbReference type="Proteomes" id="UP000240493">
    <property type="component" value="Unassembled WGS sequence"/>
</dbReference>
<protein>
    <submittedName>
        <fullName evidence="3">Uncharacterized protein</fullName>
    </submittedName>
</protein>
<evidence type="ECO:0000256" key="1">
    <source>
        <dbReference type="SAM" id="MobiDB-lite"/>
    </source>
</evidence>